<protein>
    <submittedName>
        <fullName evidence="1">Uncharacterized protein</fullName>
    </submittedName>
</protein>
<proteinExistence type="predicted"/>
<comment type="caution">
    <text evidence="1">The sequence shown here is derived from an EMBL/GenBank/DDBJ whole genome shotgun (WGS) entry which is preliminary data.</text>
</comment>
<name>A0A178MXJ0_9PROT</name>
<dbReference type="STRING" id="1285242.A6A04_12885"/>
<dbReference type="EMBL" id="LWQT01000037">
    <property type="protein sequence ID" value="OAN54129.1"/>
    <property type="molecule type" value="Genomic_DNA"/>
</dbReference>
<organism evidence="1 2">
    <name type="scientific">Paramagnetospirillum marisnigri</name>
    <dbReference type="NCBI Taxonomy" id="1285242"/>
    <lineage>
        <taxon>Bacteria</taxon>
        <taxon>Pseudomonadati</taxon>
        <taxon>Pseudomonadota</taxon>
        <taxon>Alphaproteobacteria</taxon>
        <taxon>Rhodospirillales</taxon>
        <taxon>Magnetospirillaceae</taxon>
        <taxon>Paramagnetospirillum</taxon>
    </lineage>
</organism>
<dbReference type="AlphaFoldDB" id="A0A178MXJ0"/>
<accession>A0A178MXJ0</accession>
<evidence type="ECO:0000313" key="1">
    <source>
        <dbReference type="EMBL" id="OAN54129.1"/>
    </source>
</evidence>
<dbReference type="RefSeq" id="WP_068489748.1">
    <property type="nucleotide sequence ID" value="NZ_LWQT01000037.1"/>
</dbReference>
<sequence length="72" mass="7838">MADIVLKVVAEAFIKGRDIMDTGVAMVGLEGDNAFCGDCGREMMHQVPIRTMLVNMLYRCSCGALNEVPKDS</sequence>
<evidence type="ECO:0000313" key="2">
    <source>
        <dbReference type="Proteomes" id="UP000078428"/>
    </source>
</evidence>
<dbReference type="OrthoDB" id="7360913at2"/>
<gene>
    <name evidence="1" type="ORF">A6A04_12885</name>
</gene>
<keyword evidence="2" id="KW-1185">Reference proteome</keyword>
<dbReference type="Proteomes" id="UP000078428">
    <property type="component" value="Unassembled WGS sequence"/>
</dbReference>
<reference evidence="1 2" key="1">
    <citation type="submission" date="2016-04" db="EMBL/GenBank/DDBJ databases">
        <title>Draft genome sequence of freshwater magnetotactic bacteria Magnetospirillum marisnigri SP-1 and Magnetospirillum moscoviense BB-1.</title>
        <authorList>
            <person name="Koziaeva V."/>
            <person name="Dziuba M.V."/>
            <person name="Ivanov T.M."/>
            <person name="Kuznetsov B."/>
            <person name="Grouzdev D.S."/>
        </authorList>
    </citation>
    <scope>NUCLEOTIDE SEQUENCE [LARGE SCALE GENOMIC DNA]</scope>
    <source>
        <strain evidence="1 2">SP-1</strain>
    </source>
</reference>